<evidence type="ECO:0000313" key="2">
    <source>
        <dbReference type="Proteomes" id="UP000095281"/>
    </source>
</evidence>
<accession>A0A1I8B1F5</accession>
<name>A0A1I8B1F5_MELHA</name>
<keyword evidence="2" id="KW-1185">Reference proteome</keyword>
<dbReference type="PANTHER" id="PTHR47163:SF2">
    <property type="entry name" value="SI:DKEY-17M8.2"/>
    <property type="match status" value="1"/>
</dbReference>
<dbReference type="AlphaFoldDB" id="A0A1I8B1F5"/>
<evidence type="ECO:0000259" key="1">
    <source>
        <dbReference type="SMART" id="SM01126"/>
    </source>
</evidence>
<dbReference type="PANTHER" id="PTHR47163">
    <property type="entry name" value="DDE_TNP_IS1595 DOMAIN-CONTAINING PROTEIN"/>
    <property type="match status" value="1"/>
</dbReference>
<protein>
    <submittedName>
        <fullName evidence="3">DDE_Tnp_IS1595 domain-containing protein</fullName>
    </submittedName>
</protein>
<organism evidence="2 3">
    <name type="scientific">Meloidogyne hapla</name>
    <name type="common">Root-knot nematode worm</name>
    <dbReference type="NCBI Taxonomy" id="6305"/>
    <lineage>
        <taxon>Eukaryota</taxon>
        <taxon>Metazoa</taxon>
        <taxon>Ecdysozoa</taxon>
        <taxon>Nematoda</taxon>
        <taxon>Chromadorea</taxon>
        <taxon>Rhabditida</taxon>
        <taxon>Tylenchina</taxon>
        <taxon>Tylenchomorpha</taxon>
        <taxon>Tylenchoidea</taxon>
        <taxon>Meloidogynidae</taxon>
        <taxon>Meloidogyninae</taxon>
        <taxon>Meloidogyne</taxon>
    </lineage>
</organism>
<dbReference type="OMA" id="HNETHRN"/>
<proteinExistence type="predicted"/>
<dbReference type="WBParaSite" id="MhA1_Contig118.frz3.gene4">
    <property type="protein sequence ID" value="MhA1_Contig118.frz3.gene4"/>
    <property type="gene ID" value="MhA1_Contig118.frz3.gene4"/>
</dbReference>
<sequence>MIVDWYCLKERERGKIGGPNKIIQVDESKFGRRKYNRGRRIDGHWVLGLIENNSEDFRLIICPDNIRDAATLIPIIKKHVQEGSEIRTDAWRAYSTLNQNGYTHNVVNHSDPDNHILARDGIHTQRIEANWRPAKDWFRQRRLPGYRFPDALVEYQWRRECKKMNLDPFEQLICAIVANYKFK</sequence>
<dbReference type="InterPro" id="IPR024445">
    <property type="entry name" value="Tnp_ISXO2-like"/>
</dbReference>
<dbReference type="InterPro" id="IPR053164">
    <property type="entry name" value="IS1016-like_transposase"/>
</dbReference>
<evidence type="ECO:0000313" key="3">
    <source>
        <dbReference type="WBParaSite" id="MhA1_Contig118.frz3.gene4"/>
    </source>
</evidence>
<reference evidence="3" key="1">
    <citation type="submission" date="2016-11" db="UniProtKB">
        <authorList>
            <consortium name="WormBaseParasite"/>
        </authorList>
    </citation>
    <scope>IDENTIFICATION</scope>
</reference>
<dbReference type="Proteomes" id="UP000095281">
    <property type="component" value="Unplaced"/>
</dbReference>
<dbReference type="SMART" id="SM01126">
    <property type="entry name" value="DDE_Tnp_IS1595"/>
    <property type="match status" value="1"/>
</dbReference>
<feature type="domain" description="ISXO2-like transposase" evidence="1">
    <location>
        <begin position="15"/>
        <end position="160"/>
    </location>
</feature>
<dbReference type="Pfam" id="PF12762">
    <property type="entry name" value="DDE_Tnp_IS1595"/>
    <property type="match status" value="1"/>
</dbReference>